<comment type="caution">
    <text evidence="3">The sequence shown here is derived from an EMBL/GenBank/DDBJ whole genome shotgun (WGS) entry which is preliminary data.</text>
</comment>
<feature type="domain" description="DUF3823" evidence="1">
    <location>
        <begin position="30"/>
        <end position="123"/>
    </location>
</feature>
<proteinExistence type="predicted"/>
<dbReference type="InterPro" id="IPR041186">
    <property type="entry name" value="DUF3823_C"/>
</dbReference>
<feature type="domain" description="DUF3823" evidence="2">
    <location>
        <begin position="126"/>
        <end position="229"/>
    </location>
</feature>
<dbReference type="Gene3D" id="2.60.40.1120">
    <property type="entry name" value="Carboxypeptidase-like, regulatory domain"/>
    <property type="match status" value="1"/>
</dbReference>
<dbReference type="AlphaFoldDB" id="A0A561PCL0"/>
<dbReference type="Pfam" id="PF18003">
    <property type="entry name" value="DUF3823_C"/>
    <property type="match status" value="1"/>
</dbReference>
<evidence type="ECO:0000259" key="1">
    <source>
        <dbReference type="Pfam" id="PF12866"/>
    </source>
</evidence>
<dbReference type="RefSeq" id="WP_145673113.1">
    <property type="nucleotide sequence ID" value="NZ_VIWO01000008.1"/>
</dbReference>
<dbReference type="Gene3D" id="2.60.40.2060">
    <property type="match status" value="1"/>
</dbReference>
<reference evidence="3 4" key="1">
    <citation type="submission" date="2019-06" db="EMBL/GenBank/DDBJ databases">
        <title>Sorghum-associated microbial communities from plants grown in Nebraska, USA.</title>
        <authorList>
            <person name="Schachtman D."/>
        </authorList>
    </citation>
    <scope>NUCLEOTIDE SEQUENCE [LARGE SCALE GENOMIC DNA]</scope>
    <source>
        <strain evidence="3 4">1209</strain>
    </source>
</reference>
<dbReference type="PROSITE" id="PS51257">
    <property type="entry name" value="PROKAR_LIPOPROTEIN"/>
    <property type="match status" value="1"/>
</dbReference>
<dbReference type="OrthoDB" id="1433240at2"/>
<organism evidence="3 4">
    <name type="scientific">Chitinophaga polysaccharea</name>
    <dbReference type="NCBI Taxonomy" id="1293035"/>
    <lineage>
        <taxon>Bacteria</taxon>
        <taxon>Pseudomonadati</taxon>
        <taxon>Bacteroidota</taxon>
        <taxon>Chitinophagia</taxon>
        <taxon>Chitinophagales</taxon>
        <taxon>Chitinophagaceae</taxon>
        <taxon>Chitinophaga</taxon>
    </lineage>
</organism>
<evidence type="ECO:0000313" key="4">
    <source>
        <dbReference type="Proteomes" id="UP000320811"/>
    </source>
</evidence>
<protein>
    <submittedName>
        <fullName evidence="3">Uncharacterized protein DUF3823</fullName>
    </submittedName>
</protein>
<accession>A0A561PCL0</accession>
<keyword evidence="4" id="KW-1185">Reference proteome</keyword>
<dbReference type="InterPro" id="IPR024278">
    <property type="entry name" value="DUF3823_N"/>
</dbReference>
<name>A0A561PCL0_9BACT</name>
<dbReference type="EMBL" id="VIWO01000008">
    <property type="protein sequence ID" value="TWF35857.1"/>
    <property type="molecule type" value="Genomic_DNA"/>
</dbReference>
<evidence type="ECO:0000313" key="3">
    <source>
        <dbReference type="EMBL" id="TWF35857.1"/>
    </source>
</evidence>
<dbReference type="Pfam" id="PF12866">
    <property type="entry name" value="DUF3823"/>
    <property type="match status" value="1"/>
</dbReference>
<dbReference type="Proteomes" id="UP000320811">
    <property type="component" value="Unassembled WGS sequence"/>
</dbReference>
<sequence length="233" mass="25380">MKIIVRSILFVALVAGIASCKKDNYPAPASTFSGRLVYQGEPVNVSYNDVYFELWEPGWGKSTAINVNVSQDGSFSALLFNAGYKLIIPASQGPFRSIPDKGTGTDTMLLNVSGNIKQDIEVMPYYMIRTPKFTNTGRSLTATFRIDKIITDANARNVEKVALYVCKNQFVDGRNSIKTVEKSGSAITDPANVSLQLDIPDVVPAQKSVFARIGLKVAGVEDMIFSGVQEIVL</sequence>
<gene>
    <name evidence="3" type="ORF">FHW36_108213</name>
</gene>
<evidence type="ECO:0000259" key="2">
    <source>
        <dbReference type="Pfam" id="PF18003"/>
    </source>
</evidence>